<dbReference type="GO" id="GO:0006402">
    <property type="term" value="P:mRNA catabolic process"/>
    <property type="evidence" value="ECO:0007669"/>
    <property type="project" value="TreeGrafter"/>
</dbReference>
<dbReference type="PIRSF" id="PIRSF006156">
    <property type="entry name" value="YafQ"/>
    <property type="match status" value="1"/>
</dbReference>
<comment type="similarity">
    <text evidence="2">Belongs to the RelE toxin family. YafQ subfamily.</text>
</comment>
<organism evidence="5 6">
    <name type="scientific">Desulfomicrobium apsheronum</name>
    <dbReference type="NCBI Taxonomy" id="52560"/>
    <lineage>
        <taxon>Bacteria</taxon>
        <taxon>Pseudomonadati</taxon>
        <taxon>Thermodesulfobacteriota</taxon>
        <taxon>Desulfovibrionia</taxon>
        <taxon>Desulfovibrionales</taxon>
        <taxon>Desulfomicrobiaceae</taxon>
        <taxon>Desulfomicrobium</taxon>
    </lineage>
</organism>
<dbReference type="GO" id="GO:0004521">
    <property type="term" value="F:RNA endonuclease activity"/>
    <property type="evidence" value="ECO:0007669"/>
    <property type="project" value="TreeGrafter"/>
</dbReference>
<evidence type="ECO:0000256" key="3">
    <source>
        <dbReference type="PIRSR" id="PIRSR006156-1"/>
    </source>
</evidence>
<feature type="active site" description="Proton donor" evidence="3">
    <location>
        <position position="84"/>
    </location>
</feature>
<dbReference type="STRING" id="52560.SAMN04488082_11446"/>
<gene>
    <name evidence="5" type="ORF">SAMN04488082_11446</name>
</gene>
<dbReference type="PANTHER" id="PTHR40588">
    <property type="entry name" value="MRNA INTERFERASE TOXIN YAFQ"/>
    <property type="match status" value="1"/>
</dbReference>
<keyword evidence="1" id="KW-1277">Toxin-antitoxin system</keyword>
<keyword evidence="6" id="KW-1185">Reference proteome</keyword>
<evidence type="ECO:0000256" key="1">
    <source>
        <dbReference type="ARBA" id="ARBA00022649"/>
    </source>
</evidence>
<dbReference type="GO" id="GO:0006415">
    <property type="term" value="P:translational termination"/>
    <property type="evidence" value="ECO:0007669"/>
    <property type="project" value="TreeGrafter"/>
</dbReference>
<dbReference type="AlphaFoldDB" id="A0A1I3WT29"/>
<evidence type="ECO:0000313" key="5">
    <source>
        <dbReference type="EMBL" id="SFK10500.1"/>
    </source>
</evidence>
<dbReference type="NCBIfam" id="TIGR00053">
    <property type="entry name" value="YafQ family addiction module toxin"/>
    <property type="match status" value="1"/>
</dbReference>
<dbReference type="Proteomes" id="UP000198635">
    <property type="component" value="Unassembled WGS sequence"/>
</dbReference>
<dbReference type="NCBIfam" id="TIGR02385">
    <property type="entry name" value="RelE_StbE"/>
    <property type="match status" value="1"/>
</dbReference>
<dbReference type="PANTHER" id="PTHR40588:SF1">
    <property type="entry name" value="MRNA INTERFERASE TOXIN YAFQ"/>
    <property type="match status" value="1"/>
</dbReference>
<dbReference type="Gene3D" id="3.30.2310.20">
    <property type="entry name" value="RelE-like"/>
    <property type="match status" value="1"/>
</dbReference>
<dbReference type="Pfam" id="PF15738">
    <property type="entry name" value="YafQ_toxin"/>
    <property type="match status" value="1"/>
</dbReference>
<dbReference type="InterPro" id="IPR035093">
    <property type="entry name" value="RelE/ParE_toxin_dom_sf"/>
</dbReference>
<accession>A0A1I3WT29</accession>
<proteinExistence type="inferred from homology"/>
<dbReference type="SUPFAM" id="SSF143011">
    <property type="entry name" value="RelE-like"/>
    <property type="match status" value="1"/>
</dbReference>
<protein>
    <submittedName>
        <fullName evidence="5">mRNA interferase YafQ</fullName>
    </submittedName>
</protein>
<evidence type="ECO:0000313" key="6">
    <source>
        <dbReference type="Proteomes" id="UP000198635"/>
    </source>
</evidence>
<dbReference type="InterPro" id="IPR004386">
    <property type="entry name" value="Toxin_YafQ-like"/>
</dbReference>
<dbReference type="InterPro" id="IPR007712">
    <property type="entry name" value="RelE/ParE_toxin"/>
</dbReference>
<sequence>MREAEYSGQFKRDVKQAQRRGKDMGKLKTLLGLLIAGEELPEGYADHPLKGDWRGFRDAHIEPDWLLLYKINGNVVRFERTGRHTDLFDS</sequence>
<dbReference type="OrthoDB" id="7030467at2"/>
<evidence type="ECO:0000256" key="2">
    <source>
        <dbReference type="ARBA" id="ARBA00061366"/>
    </source>
</evidence>
<dbReference type="FunFam" id="3.30.2310.20:FF:000003">
    <property type="entry name" value="Type II toxin-antitoxin system YafQ family toxin"/>
    <property type="match status" value="1"/>
</dbReference>
<name>A0A1I3WT29_9BACT</name>
<reference evidence="6" key="1">
    <citation type="submission" date="2016-10" db="EMBL/GenBank/DDBJ databases">
        <authorList>
            <person name="Varghese N."/>
            <person name="Submissions S."/>
        </authorList>
    </citation>
    <scope>NUCLEOTIDE SEQUENCE [LARGE SCALE GENOMIC DNA]</scope>
    <source>
        <strain evidence="6">DSM 5918</strain>
    </source>
</reference>
<feature type="region of interest" description="Disordered" evidence="4">
    <location>
        <begin position="1"/>
        <end position="22"/>
    </location>
</feature>
<evidence type="ECO:0000256" key="4">
    <source>
        <dbReference type="SAM" id="MobiDB-lite"/>
    </source>
</evidence>
<dbReference type="RefSeq" id="WP_092376488.1">
    <property type="nucleotide sequence ID" value="NZ_FORX01000014.1"/>
</dbReference>
<dbReference type="EMBL" id="FORX01000014">
    <property type="protein sequence ID" value="SFK10500.1"/>
    <property type="molecule type" value="Genomic_DNA"/>
</dbReference>